<accession>E6SHK8</accession>
<gene>
    <name evidence="2" type="ordered locus">Tmar_1694</name>
</gene>
<dbReference type="InterPro" id="IPR036890">
    <property type="entry name" value="HATPase_C_sf"/>
</dbReference>
<proteinExistence type="predicted"/>
<protein>
    <submittedName>
        <fullName evidence="2">Uncharacterized protein</fullName>
    </submittedName>
</protein>
<dbReference type="HOGENOM" id="CLU_507065_0_0_9"/>
<reference evidence="2 3" key="1">
    <citation type="journal article" date="2010" name="Stand. Genomic Sci.">
        <title>Complete genome sequence of Thermaerobacter marianensis type strain (7p75a).</title>
        <authorList>
            <person name="Han C."/>
            <person name="Gu W."/>
            <person name="Zhang X."/>
            <person name="Lapidus A."/>
            <person name="Nolan M."/>
            <person name="Copeland A."/>
            <person name="Lucas S."/>
            <person name="Del Rio T.G."/>
            <person name="Tice H."/>
            <person name="Cheng J.F."/>
            <person name="Tapia R."/>
            <person name="Goodwin L."/>
            <person name="Pitluck S."/>
            <person name="Pagani I."/>
            <person name="Ivanova N."/>
            <person name="Mavromatis K."/>
            <person name="Mikhailova N."/>
            <person name="Pati A."/>
            <person name="Chen A."/>
            <person name="Palaniappan K."/>
            <person name="Land M."/>
            <person name="Hauser L."/>
            <person name="Chang Y.J."/>
            <person name="Jeffries C.D."/>
            <person name="Schneider S."/>
            <person name="Rohde M."/>
            <person name="Goker M."/>
            <person name="Pukall R."/>
            <person name="Woyke T."/>
            <person name="Bristow J."/>
            <person name="Eisen J.A."/>
            <person name="Markowitz V."/>
            <person name="Hugenholtz P."/>
            <person name="Kyrpides N.C."/>
            <person name="Klenk H.P."/>
            <person name="Detter J.C."/>
        </authorList>
    </citation>
    <scope>NUCLEOTIDE SEQUENCE [LARGE SCALE GENOMIC DNA]</scope>
    <source>
        <strain evidence="3">ATCC 700841 / DSM 12885 / JCM 10246 / 7p75a</strain>
    </source>
</reference>
<reference evidence="3" key="2">
    <citation type="journal article" date="2010" name="Stand. Genomic Sci.">
        <title>Complete genome sequence of Thermaerobacter marianensis type strain (7p75aT).</title>
        <authorList>
            <person name="Han C."/>
            <person name="Gu W."/>
            <person name="Zhang X."/>
            <person name="Lapidus A."/>
            <person name="Nolan M."/>
            <person name="Copeland A."/>
            <person name="Lucas S."/>
            <person name="Glavina Del Rio T."/>
            <person name="Tice H."/>
            <person name="Cheng J."/>
            <person name="Tapia R."/>
            <person name="Goodwin L."/>
            <person name="Pitluck S."/>
            <person name="Pagani I."/>
            <person name="Ivanova N."/>
            <person name="Mavromatis K."/>
            <person name="Mikhailova N."/>
            <person name="Pati A."/>
            <person name="Chen A."/>
            <person name="Palaniappan K."/>
            <person name="Land M."/>
            <person name="Hauser L."/>
            <person name="Chang Y."/>
            <person name="Jeffries C."/>
            <person name="Schneider S."/>
            <person name="Rohde M."/>
            <person name="Goker M."/>
            <person name="Pukall R."/>
            <person name="Woyke T."/>
            <person name="Bristow J."/>
            <person name="Eisen J."/>
            <person name="Markowitz V."/>
            <person name="Hugenholtz P."/>
            <person name="Kyrpides N."/>
            <person name="Klenk H."/>
            <person name="Detter J."/>
        </authorList>
    </citation>
    <scope>NUCLEOTIDE SEQUENCE [LARGE SCALE GENOMIC DNA]</scope>
    <source>
        <strain evidence="3">ATCC 700841 / DSM 12885 / JCM 10246 / 7p75a</strain>
    </source>
</reference>
<evidence type="ECO:0000256" key="1">
    <source>
        <dbReference type="SAM" id="MobiDB-lite"/>
    </source>
</evidence>
<dbReference type="STRING" id="644966.Tmar_1694"/>
<evidence type="ECO:0000313" key="3">
    <source>
        <dbReference type="Proteomes" id="UP000008915"/>
    </source>
</evidence>
<feature type="region of interest" description="Disordered" evidence="1">
    <location>
        <begin position="130"/>
        <end position="169"/>
    </location>
</feature>
<dbReference type="AlphaFoldDB" id="E6SHK8"/>
<feature type="region of interest" description="Disordered" evidence="1">
    <location>
        <begin position="427"/>
        <end position="461"/>
    </location>
</feature>
<dbReference type="EMBL" id="CP002344">
    <property type="protein sequence ID" value="ADU51803.1"/>
    <property type="molecule type" value="Genomic_DNA"/>
</dbReference>
<dbReference type="SUPFAM" id="SSF55874">
    <property type="entry name" value="ATPase domain of HSP90 chaperone/DNA topoisomerase II/histidine kinase"/>
    <property type="match status" value="1"/>
</dbReference>
<evidence type="ECO:0000313" key="2">
    <source>
        <dbReference type="EMBL" id="ADU51803.1"/>
    </source>
</evidence>
<dbReference type="KEGG" id="tmr:Tmar_1694"/>
<keyword evidence="3" id="KW-1185">Reference proteome</keyword>
<organism evidence="2 3">
    <name type="scientific">Thermaerobacter marianensis (strain ATCC 700841 / DSM 12885 / JCM 10246 / 7p75a)</name>
    <dbReference type="NCBI Taxonomy" id="644966"/>
    <lineage>
        <taxon>Bacteria</taxon>
        <taxon>Bacillati</taxon>
        <taxon>Bacillota</taxon>
        <taxon>Clostridia</taxon>
        <taxon>Eubacteriales</taxon>
        <taxon>Clostridiales Family XVII. Incertae Sedis</taxon>
        <taxon>Thermaerobacter</taxon>
    </lineage>
</organism>
<sequence>MVRTRDHGPPDPSGARLRIAWGLGRIRRVGGRLRLRGMPGRGRQALGVMAVAAVTGLAVELARQAGASGWLLAAAGLPPAAAGAWWLDRQWRSRLRQEEHRQWMLEAVLDEFRSRATAVTLAAGMFRRPGNGAGPGLAPAGDDRGDARPRGEDRACTLPREGDRDSIPPAAVSLGDAERRQGQVLVHLEAEAEMLRVTALQMACWLRLQAGRVRPERERVDLAAVAERVARRLAVVARARQVELGFAGRPGPAMVVRGDRALLELLCTSLVAAALERCRPGGRLTVQVDGDGAAVTLCLAGAISGHGGRDPARGAGGGDGGPAGNRWRRGVASPLPLALAEQLLALHGARRRGGGGLPWVVEFPAAHGPFAILRPAGRVVLTRRRDARASVPGKGTRVAGLLLTAAGLRPRPAGARSPRIRPVRPVSRTGVEAAGEGPARQARRVAGDGPGTRGDGRRPTGLVPVTGRVQWVQAALRVIWRLWLRRRVVHGGRATAGGATVRVRPIPPVTGADRWPTPARDPKVPPSHGFRPRVLRP</sequence>
<dbReference type="Gene3D" id="3.30.565.10">
    <property type="entry name" value="Histidine kinase-like ATPase, C-terminal domain"/>
    <property type="match status" value="1"/>
</dbReference>
<feature type="region of interest" description="Disordered" evidence="1">
    <location>
        <begin position="504"/>
        <end position="537"/>
    </location>
</feature>
<feature type="compositionally biased region" description="Basic and acidic residues" evidence="1">
    <location>
        <begin position="141"/>
        <end position="166"/>
    </location>
</feature>
<name>E6SHK8_THEM7</name>
<dbReference type="Proteomes" id="UP000008915">
    <property type="component" value="Chromosome"/>
</dbReference>